<evidence type="ECO:0000259" key="11">
    <source>
        <dbReference type="Pfam" id="PF00814"/>
    </source>
</evidence>
<evidence type="ECO:0000256" key="1">
    <source>
        <dbReference type="ARBA" id="ARBA00004173"/>
    </source>
</evidence>
<evidence type="ECO:0000256" key="2">
    <source>
        <dbReference type="ARBA" id="ARBA00012156"/>
    </source>
</evidence>
<comment type="function">
    <text evidence="10">Required for the formation of a threonylcarbamoyl group on adenosine at position 37 (t(6)A37) in mitochondrial tRNAs that read codons beginning with adenine. Probably involved in the transfer of the threonylcarbamoyl moiety of threonylcarbamoyl-AMP (TC-AMP) to the N6 group of A37. Involved in mitochondrial genome maintenance.</text>
</comment>
<dbReference type="SUPFAM" id="SSF53067">
    <property type="entry name" value="Actin-like ATPase domain"/>
    <property type="match status" value="1"/>
</dbReference>
<dbReference type="OrthoDB" id="10259622at2759"/>
<dbReference type="Proteomes" id="UP000694569">
    <property type="component" value="Unplaced"/>
</dbReference>
<proteinExistence type="inferred from homology"/>
<keyword evidence="7 10" id="KW-0496">Mitochondrion</keyword>
<evidence type="ECO:0000256" key="8">
    <source>
        <dbReference type="ARBA" id="ARBA00023315"/>
    </source>
</evidence>
<dbReference type="FunFam" id="3.30.420.40:FF:000106">
    <property type="entry name" value="Probable tRNA N6-adenosine threonylcarbamoyltransferase, mitochondrial"/>
    <property type="match status" value="1"/>
</dbReference>
<comment type="cofactor">
    <cofactor evidence="10">
        <name>a divalent metal cation</name>
        <dbReference type="ChEBI" id="CHEBI:60240"/>
    </cofactor>
    <text evidence="10">Binds 1 divalent metal cation per subunit.</text>
</comment>
<evidence type="ECO:0000256" key="6">
    <source>
        <dbReference type="ARBA" id="ARBA00022946"/>
    </source>
</evidence>
<evidence type="ECO:0000256" key="3">
    <source>
        <dbReference type="ARBA" id="ARBA00022679"/>
    </source>
</evidence>
<comment type="catalytic activity">
    <reaction evidence="9 10">
        <text>L-threonylcarbamoyladenylate + adenosine(37) in tRNA = N(6)-L-threonylcarbamoyladenosine(37) in tRNA + AMP + H(+)</text>
        <dbReference type="Rhea" id="RHEA:37059"/>
        <dbReference type="Rhea" id="RHEA-COMP:10162"/>
        <dbReference type="Rhea" id="RHEA-COMP:10163"/>
        <dbReference type="ChEBI" id="CHEBI:15378"/>
        <dbReference type="ChEBI" id="CHEBI:73682"/>
        <dbReference type="ChEBI" id="CHEBI:74411"/>
        <dbReference type="ChEBI" id="CHEBI:74418"/>
        <dbReference type="ChEBI" id="CHEBI:456215"/>
        <dbReference type="EC" id="2.3.1.234"/>
    </reaction>
</comment>
<dbReference type="Ensembl" id="ENSLLET00000037158.1">
    <property type="protein sequence ID" value="ENSLLEP00000035790.1"/>
    <property type="gene ID" value="ENSLLEG00000022670.1"/>
</dbReference>
<reference evidence="12" key="2">
    <citation type="submission" date="2025-09" db="UniProtKB">
        <authorList>
            <consortium name="Ensembl"/>
        </authorList>
    </citation>
    <scope>IDENTIFICATION</scope>
</reference>
<keyword evidence="3 10" id="KW-0808">Transferase</keyword>
<dbReference type="Gene3D" id="3.30.420.40">
    <property type="match status" value="2"/>
</dbReference>
<dbReference type="GO" id="GO:0005739">
    <property type="term" value="C:mitochondrion"/>
    <property type="evidence" value="ECO:0007669"/>
    <property type="project" value="UniProtKB-SubCell"/>
</dbReference>
<keyword evidence="4 10" id="KW-0819">tRNA processing</keyword>
<evidence type="ECO:0000256" key="5">
    <source>
        <dbReference type="ARBA" id="ARBA00022723"/>
    </source>
</evidence>
<comment type="subcellular location">
    <subcellularLocation>
        <location evidence="1 10">Mitochondrion</location>
    </subcellularLocation>
</comment>
<dbReference type="AlphaFoldDB" id="A0A8C5QCK3"/>
<dbReference type="GO" id="GO:0002949">
    <property type="term" value="P:tRNA threonylcarbamoyladenosine modification"/>
    <property type="evidence" value="ECO:0007669"/>
    <property type="project" value="UniProtKB-UniRule"/>
</dbReference>
<dbReference type="GO" id="GO:0061711">
    <property type="term" value="F:tRNA N(6)-L-threonylcarbamoyladenine synthase activity"/>
    <property type="evidence" value="ECO:0007669"/>
    <property type="project" value="UniProtKB-EC"/>
</dbReference>
<dbReference type="EC" id="2.3.1.234" evidence="2"/>
<evidence type="ECO:0000256" key="10">
    <source>
        <dbReference type="HAMAP-Rule" id="MF_03179"/>
    </source>
</evidence>
<keyword evidence="6" id="KW-0809">Transit peptide</keyword>
<dbReference type="InterPro" id="IPR000905">
    <property type="entry name" value="Gcp-like_dom"/>
</dbReference>
<dbReference type="PANTHER" id="PTHR11735">
    <property type="entry name" value="TRNA N6-ADENOSINE THREONYLCARBAMOYLTRANSFERASE"/>
    <property type="match status" value="1"/>
</dbReference>
<evidence type="ECO:0000256" key="9">
    <source>
        <dbReference type="ARBA" id="ARBA00048117"/>
    </source>
</evidence>
<dbReference type="GO" id="GO:0046872">
    <property type="term" value="F:metal ion binding"/>
    <property type="evidence" value="ECO:0007669"/>
    <property type="project" value="UniProtKB-KW"/>
</dbReference>
<reference evidence="12" key="1">
    <citation type="submission" date="2025-08" db="UniProtKB">
        <authorList>
            <consortium name="Ensembl"/>
        </authorList>
    </citation>
    <scope>IDENTIFICATION</scope>
</reference>
<evidence type="ECO:0000313" key="13">
    <source>
        <dbReference type="Proteomes" id="UP000694569"/>
    </source>
</evidence>
<dbReference type="InterPro" id="IPR043129">
    <property type="entry name" value="ATPase_NBD"/>
</dbReference>
<gene>
    <name evidence="12" type="primary">OSGEPL1</name>
</gene>
<evidence type="ECO:0000256" key="7">
    <source>
        <dbReference type="ARBA" id="ARBA00023128"/>
    </source>
</evidence>
<dbReference type="InterPro" id="IPR022450">
    <property type="entry name" value="TsaD"/>
</dbReference>
<keyword evidence="5 10" id="KW-0479">Metal-binding</keyword>
<dbReference type="HAMAP" id="MF_01445">
    <property type="entry name" value="TsaD"/>
    <property type="match status" value="1"/>
</dbReference>
<dbReference type="NCBIfam" id="TIGR00329">
    <property type="entry name" value="gcp_kae1"/>
    <property type="match status" value="1"/>
</dbReference>
<accession>A0A8C5QCK3</accession>
<organism evidence="12 13">
    <name type="scientific">Leptobrachium leishanense</name>
    <name type="common">Leishan spiny toad</name>
    <dbReference type="NCBI Taxonomy" id="445787"/>
    <lineage>
        <taxon>Eukaryota</taxon>
        <taxon>Metazoa</taxon>
        <taxon>Chordata</taxon>
        <taxon>Craniata</taxon>
        <taxon>Vertebrata</taxon>
        <taxon>Euteleostomi</taxon>
        <taxon>Amphibia</taxon>
        <taxon>Batrachia</taxon>
        <taxon>Anura</taxon>
        <taxon>Pelobatoidea</taxon>
        <taxon>Megophryidae</taxon>
        <taxon>Leptobrachium</taxon>
    </lineage>
</organism>
<dbReference type="PRINTS" id="PR00789">
    <property type="entry name" value="OSIALOPTASE"/>
</dbReference>
<dbReference type="GeneTree" id="ENSGT00940000153744"/>
<dbReference type="PANTHER" id="PTHR11735:SF6">
    <property type="entry name" value="TRNA N6-ADENOSINE THREONYLCARBAMOYLTRANSFERASE, MITOCHONDRIAL"/>
    <property type="match status" value="1"/>
</dbReference>
<protein>
    <recommendedName>
        <fullName evidence="2">N(6)-L-threonylcarbamoyladenine synthase</fullName>
        <ecNumber evidence="2">2.3.1.234</ecNumber>
    </recommendedName>
</protein>
<dbReference type="InterPro" id="IPR017861">
    <property type="entry name" value="KAE1/TsaD"/>
</dbReference>
<keyword evidence="8 10" id="KW-0012">Acyltransferase</keyword>
<comment type="similarity">
    <text evidence="10">Belongs to the KAE1 / TsaD family.</text>
</comment>
<dbReference type="Pfam" id="PF00814">
    <property type="entry name" value="TsaD"/>
    <property type="match status" value="1"/>
</dbReference>
<name>A0A8C5QCK3_9ANUR</name>
<keyword evidence="13" id="KW-1185">Reference proteome</keyword>
<dbReference type="CDD" id="cd24134">
    <property type="entry name" value="ASKHA_NBD_OSGEPL1_QRI7_euk"/>
    <property type="match status" value="1"/>
</dbReference>
<evidence type="ECO:0000313" key="12">
    <source>
        <dbReference type="Ensembl" id="ENSLLEP00000035790.1"/>
    </source>
</evidence>
<evidence type="ECO:0000256" key="4">
    <source>
        <dbReference type="ARBA" id="ARBA00022694"/>
    </source>
</evidence>
<sequence>MFARCFCSVHWRTLPFGRRRVYFHSTAKEPRLVLGIETSCDDTGAAILDENGKILGEALHSQKDVHLKTGGIIPVVAQKLHADHIDSVVNEALSASGLTPQALSAVATTVMPGLALSLGVGLSYSLKMVKQYSKPFIPIHHMEAHALTVRLLHQVEFPFLVLLVSGGHCILAVAKNVADFLVLGQSLDEAPGESLDKVARRLSLINNPDCSAMSGGQAIEHMAQFGNKELCNFRIPMSHHRDCNFSFSGLRNHINYVIQQKESEEGIQQGQILSCAADIAAASQHTVARQLAKRTQRAILFCKEKGLLPAANATLVVSGGVASNGYIRRILKNVSYSMDVSLLCPPPKLCTDNGVMIAWNGIERLRAGVGILYNAEEVRYEPRAPLGTDISDIVRKADIKVPTLKEKLFLDIA</sequence>
<feature type="domain" description="Gcp-like" evidence="11">
    <location>
        <begin position="53"/>
        <end position="359"/>
    </location>
</feature>